<dbReference type="PANTHER" id="PTHR42918">
    <property type="entry name" value="LYSYL-TRNA SYNTHETASE"/>
    <property type="match status" value="1"/>
</dbReference>
<keyword evidence="3" id="KW-0067">ATP-binding</keyword>
<dbReference type="InterPro" id="IPR004365">
    <property type="entry name" value="NA-bd_OB_tRNA"/>
</dbReference>
<dbReference type="InterPro" id="IPR004364">
    <property type="entry name" value="Aa-tRNA-synt_II"/>
</dbReference>
<dbReference type="InterPro" id="IPR045864">
    <property type="entry name" value="aa-tRNA-synth_II/BPL/LPL"/>
</dbReference>
<keyword evidence="4" id="KW-0030">Aminoacyl-tRNA synthetase</keyword>
<dbReference type="PROSITE" id="PS50862">
    <property type="entry name" value="AA_TRNA_LIGASE_II"/>
    <property type="match status" value="1"/>
</dbReference>
<dbReference type="PRINTS" id="PR00982">
    <property type="entry name" value="TRNASYNTHLYS"/>
</dbReference>
<dbReference type="Pfam" id="PF01336">
    <property type="entry name" value="tRNA_anti-codon"/>
    <property type="match status" value="1"/>
</dbReference>
<dbReference type="InterPro" id="IPR006195">
    <property type="entry name" value="aa-tRNA-synth_II"/>
</dbReference>
<sequence length="577" mass="62542">MRQKLRHPAPSADRLATRRRLISEGKHPYPPALQPTHTLGQLRRLYGELPADTTTGDSVVLVGRVMAHRSHGGMGFVDLRDGTDDIQLLLTDGAPETQPVYTDWQTDVDLGDQVSVSGEIVTSRTGALSIRVDGWMLASKALRPLPSAPGHGRGSTRTQRPSGGDQLPSYQRMMVDRREGARARGRASVLRALREELYTAGYLEADTPLLHALPGGTARPFVTWMNAWGVPVFLRGNTELYLKRLVVGGAERVFELGRVFRNEGTGAMHHPEFTVCEGYAAHTDYRDSAELVERLVRAAASVLHEAEGPSRITSAVLGGADDRPHRPAAGTARHGMGAPGETGRAPGETGGGDPTGGLRAPDSPLAATGPMPFARVTLRQLLSEHLKAPITSVTSTETFLQHARRHGLDVADDTTASALSLLLFRKLVRPTLTQPTFVFDFPTRAARFARPRPGDPTLVEAWSLVLAGTDIGQGCTELTDPVEQRRRMTEQRREPGLEHLPLDEEFLTAVEHGLPPLGGFSLGVDRLLGALRDDGRRLSDQQCLGLERAGTATSEQTGRDAPPEQTADQETDRVEVS</sequence>
<protein>
    <recommendedName>
        <fullName evidence="6">Aminoacyl-transfer RNA synthetases class-II family profile domain-containing protein</fullName>
    </recommendedName>
</protein>
<dbReference type="CDD" id="cd04322">
    <property type="entry name" value="LysRS_N"/>
    <property type="match status" value="1"/>
</dbReference>
<dbReference type="Pfam" id="PF00152">
    <property type="entry name" value="tRNA-synt_2"/>
    <property type="match status" value="1"/>
</dbReference>
<dbReference type="InterPro" id="IPR044136">
    <property type="entry name" value="Lys-tRNA-ligase_II_N"/>
</dbReference>
<dbReference type="Proteomes" id="UP001321542">
    <property type="component" value="Chromosome"/>
</dbReference>
<evidence type="ECO:0000256" key="5">
    <source>
        <dbReference type="SAM" id="MobiDB-lite"/>
    </source>
</evidence>
<keyword evidence="1" id="KW-0436">Ligase</keyword>
<keyword evidence="8" id="KW-1185">Reference proteome</keyword>
<dbReference type="SUPFAM" id="SSF50249">
    <property type="entry name" value="Nucleic acid-binding proteins"/>
    <property type="match status" value="1"/>
</dbReference>
<feature type="region of interest" description="Disordered" evidence="5">
    <location>
        <begin position="542"/>
        <end position="577"/>
    </location>
</feature>
<dbReference type="Gene3D" id="2.40.50.140">
    <property type="entry name" value="Nucleic acid-binding proteins"/>
    <property type="match status" value="1"/>
</dbReference>
<dbReference type="PANTHER" id="PTHR42918:SF15">
    <property type="entry name" value="LYSINE--TRNA LIGASE, CHLOROPLASTIC_MITOCHONDRIAL"/>
    <property type="match status" value="1"/>
</dbReference>
<evidence type="ECO:0000313" key="7">
    <source>
        <dbReference type="EMBL" id="BBC31837.1"/>
    </source>
</evidence>
<name>A0ABN5VF04_9ACTN</name>
<dbReference type="EMBL" id="AP018448">
    <property type="protein sequence ID" value="BBC31837.1"/>
    <property type="molecule type" value="Genomic_DNA"/>
</dbReference>
<keyword evidence="2" id="KW-0547">Nucleotide-binding</keyword>
<evidence type="ECO:0000256" key="1">
    <source>
        <dbReference type="ARBA" id="ARBA00022598"/>
    </source>
</evidence>
<proteinExistence type="predicted"/>
<reference evidence="7 8" key="2">
    <citation type="journal article" date="2023" name="ChemBioChem">
        <title>Acyltransferase Domain Exchange between Two Independent Type I Polyketide Synthases in the Same Producer Strain of Macrolide Antibiotics.</title>
        <authorList>
            <person name="Kudo F."/>
            <person name="Kishikawa K."/>
            <person name="Tsuboi K."/>
            <person name="Kido T."/>
            <person name="Usui T."/>
            <person name="Hashimoto J."/>
            <person name="Shin-Ya K."/>
            <person name="Miyanaga A."/>
            <person name="Eguchi T."/>
        </authorList>
    </citation>
    <scope>NUCLEOTIDE SEQUENCE [LARGE SCALE GENOMIC DNA]</scope>
    <source>
        <strain evidence="7 8">A-8890</strain>
    </source>
</reference>
<gene>
    <name evidence="7" type="ORF">SGFS_031310</name>
</gene>
<evidence type="ECO:0000256" key="4">
    <source>
        <dbReference type="ARBA" id="ARBA00023146"/>
    </source>
</evidence>
<feature type="domain" description="Aminoacyl-transfer RNA synthetases class-II family profile" evidence="6">
    <location>
        <begin position="186"/>
        <end position="531"/>
    </location>
</feature>
<feature type="region of interest" description="Disordered" evidence="5">
    <location>
        <begin position="143"/>
        <end position="169"/>
    </location>
</feature>
<evidence type="ECO:0000313" key="8">
    <source>
        <dbReference type="Proteomes" id="UP001321542"/>
    </source>
</evidence>
<dbReference type="Gene3D" id="3.30.930.10">
    <property type="entry name" value="Bira Bifunctional Protein, Domain 2"/>
    <property type="match status" value="1"/>
</dbReference>
<evidence type="ECO:0000259" key="6">
    <source>
        <dbReference type="PROSITE" id="PS50862"/>
    </source>
</evidence>
<feature type="region of interest" description="Disordered" evidence="5">
    <location>
        <begin position="314"/>
        <end position="360"/>
    </location>
</feature>
<reference evidence="7 8" key="1">
    <citation type="journal article" date="2010" name="ChemBioChem">
        <title>Cloning and characterization of the biosynthetic gene cluster of 16-membered macrolide antibiotic FD-891: involvement of a dual functional cytochrome P450 monooxygenase catalyzing epoxidation and hydroxylation.</title>
        <authorList>
            <person name="Kudo F."/>
            <person name="Motegi A."/>
            <person name="Mizoue K."/>
            <person name="Eguchi T."/>
        </authorList>
    </citation>
    <scope>NUCLEOTIDE SEQUENCE [LARGE SCALE GENOMIC DNA]</scope>
    <source>
        <strain evidence="7 8">A-8890</strain>
    </source>
</reference>
<dbReference type="InterPro" id="IPR018149">
    <property type="entry name" value="Lys-tRNA-synth_II_C"/>
</dbReference>
<dbReference type="SUPFAM" id="SSF55681">
    <property type="entry name" value="Class II aaRS and biotin synthetases"/>
    <property type="match status" value="1"/>
</dbReference>
<dbReference type="InterPro" id="IPR012340">
    <property type="entry name" value="NA-bd_OB-fold"/>
</dbReference>
<organism evidence="7 8">
    <name type="scientific">Streptomyces graminofaciens</name>
    <dbReference type="NCBI Taxonomy" id="68212"/>
    <lineage>
        <taxon>Bacteria</taxon>
        <taxon>Bacillati</taxon>
        <taxon>Actinomycetota</taxon>
        <taxon>Actinomycetes</taxon>
        <taxon>Kitasatosporales</taxon>
        <taxon>Streptomycetaceae</taxon>
        <taxon>Streptomyces</taxon>
    </lineage>
</organism>
<evidence type="ECO:0000256" key="2">
    <source>
        <dbReference type="ARBA" id="ARBA00022741"/>
    </source>
</evidence>
<accession>A0ABN5VF04</accession>
<evidence type="ECO:0000256" key="3">
    <source>
        <dbReference type="ARBA" id="ARBA00022840"/>
    </source>
</evidence>